<keyword evidence="7" id="KW-1185">Reference proteome</keyword>
<dbReference type="Gene3D" id="1.10.8.430">
    <property type="entry name" value="Helical domain of apoptotic protease-activating factors"/>
    <property type="match status" value="1"/>
</dbReference>
<keyword evidence="1" id="KW-0547">Nucleotide-binding</keyword>
<name>A0AAP0QTJ1_9ROSI</name>
<evidence type="ECO:0000313" key="6">
    <source>
        <dbReference type="EMBL" id="KAK9214756.1"/>
    </source>
</evidence>
<dbReference type="InterPro" id="IPR042197">
    <property type="entry name" value="Apaf_helical"/>
</dbReference>
<dbReference type="SMART" id="SM00382">
    <property type="entry name" value="AAA"/>
    <property type="match status" value="1"/>
</dbReference>
<reference evidence="6 7" key="1">
    <citation type="submission" date="2024-05" db="EMBL/GenBank/DDBJ databases">
        <title>Haplotype-resolved chromosome-level genome assembly of Huyou (Citrus changshanensis).</title>
        <authorList>
            <person name="Miao C."/>
            <person name="Chen W."/>
            <person name="Wu Y."/>
            <person name="Wang L."/>
            <person name="Zhao S."/>
            <person name="Grierson D."/>
            <person name="Xu C."/>
            <person name="Chen K."/>
        </authorList>
    </citation>
    <scope>NUCLEOTIDE SEQUENCE [LARGE SCALE GENOMIC DNA]</scope>
    <source>
        <strain evidence="6">01-14</strain>
        <tissue evidence="6">Leaf</tissue>
    </source>
</reference>
<evidence type="ECO:0000259" key="5">
    <source>
        <dbReference type="SMART" id="SM00382"/>
    </source>
</evidence>
<dbReference type="Pfam" id="PF00931">
    <property type="entry name" value="NB-ARC"/>
    <property type="match status" value="1"/>
</dbReference>
<dbReference type="Gene3D" id="3.40.50.300">
    <property type="entry name" value="P-loop containing nucleotide triphosphate hydrolases"/>
    <property type="match status" value="1"/>
</dbReference>
<sequence length="546" mass="62247">MECIVTVVLGVVKCLAPPTQQQLRYLRSSNANFENLKAEIENLKDKSRSIQRRVSEAERKGEKIEEEVEKWLVNANKIIEHADKFIDDEEATNKRCLKGLCPNLKTRHQLSKKAETEVKALVKIREEAGRFDDRISYRTIPEEIWLKSHKGYEAFESRLSTLKAIQNALIDVNVSIVGVYGMGGIGKTTLVKKVARQAMEDKLFDMVVFSEVSQTPDIKKIQQEIAEKLGLELHEEVESRRASRLFERLRNHKKILVVLDNIWKHLDLETVGIPFGEDHKGCKLLLTARDRSVLLKMGSKDNFLINNLNEEEAWRLFKMMAGDDVENCELKSTAIDVARACGGLPIALTTVAKALRGKSLYEWKNSLRELQTPSMVNFEGVSAETYSSIELSFNHLKGEQLKKIFLLCSLMESHITLDLFKYSMGLGIFKGVNKMEDARDKLYALVHELRDSCLLLEGDSNERFSMHDVVCDVAISIACRHQHVFSVRNDEDVWDWPDEDALRKCNAISLINNSNREFPEGLECPNLEFLYLSLKDSSLEISHMAA</sequence>
<evidence type="ECO:0000256" key="2">
    <source>
        <dbReference type="ARBA" id="ARBA00022821"/>
    </source>
</evidence>
<organism evidence="6 7">
    <name type="scientific">Citrus x changshan-huyou</name>
    <dbReference type="NCBI Taxonomy" id="2935761"/>
    <lineage>
        <taxon>Eukaryota</taxon>
        <taxon>Viridiplantae</taxon>
        <taxon>Streptophyta</taxon>
        <taxon>Embryophyta</taxon>
        <taxon>Tracheophyta</taxon>
        <taxon>Spermatophyta</taxon>
        <taxon>Magnoliopsida</taxon>
        <taxon>eudicotyledons</taxon>
        <taxon>Gunneridae</taxon>
        <taxon>Pentapetalae</taxon>
        <taxon>rosids</taxon>
        <taxon>malvids</taxon>
        <taxon>Sapindales</taxon>
        <taxon>Rutaceae</taxon>
        <taxon>Aurantioideae</taxon>
        <taxon>Citrus</taxon>
    </lineage>
</organism>
<comment type="caution">
    <text evidence="6">The sequence shown here is derived from an EMBL/GenBank/DDBJ whole genome shotgun (WGS) entry which is preliminary data.</text>
</comment>
<proteinExistence type="predicted"/>
<dbReference type="EMBL" id="JBCGBO010000003">
    <property type="protein sequence ID" value="KAK9214756.1"/>
    <property type="molecule type" value="Genomic_DNA"/>
</dbReference>
<dbReference type="AlphaFoldDB" id="A0AAP0QTJ1"/>
<dbReference type="PANTHER" id="PTHR33463">
    <property type="entry name" value="NB-ARC DOMAIN-CONTAINING PROTEIN-RELATED"/>
    <property type="match status" value="1"/>
</dbReference>
<evidence type="ECO:0000256" key="4">
    <source>
        <dbReference type="SAM" id="Coils"/>
    </source>
</evidence>
<keyword evidence="2" id="KW-0611">Plant defense</keyword>
<keyword evidence="4" id="KW-0175">Coiled coil</keyword>
<evidence type="ECO:0000256" key="3">
    <source>
        <dbReference type="ARBA" id="ARBA00022840"/>
    </source>
</evidence>
<dbReference type="PRINTS" id="PR00364">
    <property type="entry name" value="DISEASERSIST"/>
</dbReference>
<accession>A0AAP0QTJ1</accession>
<dbReference type="PANTHER" id="PTHR33463:SF198">
    <property type="entry name" value="RPP4C3"/>
    <property type="match status" value="1"/>
</dbReference>
<feature type="domain" description="AAA+ ATPase" evidence="5">
    <location>
        <begin position="173"/>
        <end position="310"/>
    </location>
</feature>
<gene>
    <name evidence="6" type="ORF">WN944_006755</name>
</gene>
<dbReference type="InterPro" id="IPR002182">
    <property type="entry name" value="NB-ARC"/>
</dbReference>
<dbReference type="GO" id="GO:0005524">
    <property type="term" value="F:ATP binding"/>
    <property type="evidence" value="ECO:0007669"/>
    <property type="project" value="UniProtKB-KW"/>
</dbReference>
<protein>
    <recommendedName>
        <fullName evidence="5">AAA+ ATPase domain-containing protein</fullName>
    </recommendedName>
</protein>
<dbReference type="Proteomes" id="UP001428341">
    <property type="component" value="Unassembled WGS sequence"/>
</dbReference>
<feature type="coiled-coil region" evidence="4">
    <location>
        <begin position="26"/>
        <end position="74"/>
    </location>
</feature>
<evidence type="ECO:0000256" key="1">
    <source>
        <dbReference type="ARBA" id="ARBA00022741"/>
    </source>
</evidence>
<dbReference type="GO" id="GO:0006952">
    <property type="term" value="P:defense response"/>
    <property type="evidence" value="ECO:0007669"/>
    <property type="project" value="UniProtKB-KW"/>
</dbReference>
<dbReference type="InterPro" id="IPR050905">
    <property type="entry name" value="Plant_NBS-LRR"/>
</dbReference>
<dbReference type="FunFam" id="3.40.50.300:FF:001091">
    <property type="entry name" value="Probable disease resistance protein At1g61300"/>
    <property type="match status" value="1"/>
</dbReference>
<evidence type="ECO:0000313" key="7">
    <source>
        <dbReference type="Proteomes" id="UP001428341"/>
    </source>
</evidence>
<dbReference type="SUPFAM" id="SSF52540">
    <property type="entry name" value="P-loop containing nucleoside triphosphate hydrolases"/>
    <property type="match status" value="1"/>
</dbReference>
<dbReference type="InterPro" id="IPR003593">
    <property type="entry name" value="AAA+_ATPase"/>
</dbReference>
<dbReference type="InterPro" id="IPR027417">
    <property type="entry name" value="P-loop_NTPase"/>
</dbReference>
<dbReference type="GO" id="GO:0043531">
    <property type="term" value="F:ADP binding"/>
    <property type="evidence" value="ECO:0007669"/>
    <property type="project" value="InterPro"/>
</dbReference>
<keyword evidence="3" id="KW-0067">ATP-binding</keyword>